<gene>
    <name evidence="1" type="ORF">HNP25_003005</name>
</gene>
<accession>A0A841EL55</accession>
<dbReference type="EMBL" id="JACHKT010000022">
    <property type="protein sequence ID" value="MBB6004342.1"/>
    <property type="molecule type" value="Genomic_DNA"/>
</dbReference>
<evidence type="ECO:0000313" key="2">
    <source>
        <dbReference type="Proteomes" id="UP000524404"/>
    </source>
</evidence>
<name>A0A841EL55_9BACT</name>
<comment type="caution">
    <text evidence="1">The sequence shown here is derived from an EMBL/GenBank/DDBJ whole genome shotgun (WGS) entry which is preliminary data.</text>
</comment>
<sequence length="43" mass="5264">MFNSSSYKKSLIQSFLGYFYSYTLSVAFKKKSFPHFFLFYHFE</sequence>
<keyword evidence="2" id="KW-1185">Reference proteome</keyword>
<evidence type="ECO:0000313" key="1">
    <source>
        <dbReference type="EMBL" id="MBB6004342.1"/>
    </source>
</evidence>
<dbReference type="Proteomes" id="UP000524404">
    <property type="component" value="Unassembled WGS sequence"/>
</dbReference>
<protein>
    <submittedName>
        <fullName evidence="1">Uncharacterized protein</fullName>
    </submittedName>
</protein>
<reference evidence="1 2" key="1">
    <citation type="submission" date="2020-08" db="EMBL/GenBank/DDBJ databases">
        <title>Functional genomics of gut bacteria from endangered species of beetles.</title>
        <authorList>
            <person name="Carlos-Shanley C."/>
        </authorList>
    </citation>
    <scope>NUCLEOTIDE SEQUENCE [LARGE SCALE GENOMIC DNA]</scope>
    <source>
        <strain evidence="1 2">S00070</strain>
    </source>
</reference>
<proteinExistence type="predicted"/>
<organism evidence="1 2">
    <name type="scientific">Arcicella rosea</name>
    <dbReference type="NCBI Taxonomy" id="502909"/>
    <lineage>
        <taxon>Bacteria</taxon>
        <taxon>Pseudomonadati</taxon>
        <taxon>Bacteroidota</taxon>
        <taxon>Cytophagia</taxon>
        <taxon>Cytophagales</taxon>
        <taxon>Flectobacillaceae</taxon>
        <taxon>Arcicella</taxon>
    </lineage>
</organism>
<dbReference type="AlphaFoldDB" id="A0A841EL55"/>